<evidence type="ECO:0000313" key="3">
    <source>
        <dbReference type="Proteomes" id="UP001174934"/>
    </source>
</evidence>
<dbReference type="Proteomes" id="UP001174934">
    <property type="component" value="Unassembled WGS sequence"/>
</dbReference>
<proteinExistence type="predicted"/>
<feature type="compositionally biased region" description="Pro residues" evidence="1">
    <location>
        <begin position="304"/>
        <end position="325"/>
    </location>
</feature>
<dbReference type="EMBL" id="JAULSR010000003">
    <property type="protein sequence ID" value="KAK0624990.1"/>
    <property type="molecule type" value="Genomic_DNA"/>
</dbReference>
<accession>A0AA39X179</accession>
<evidence type="ECO:0000256" key="1">
    <source>
        <dbReference type="SAM" id="MobiDB-lite"/>
    </source>
</evidence>
<comment type="caution">
    <text evidence="2">The sequence shown here is derived from an EMBL/GenBank/DDBJ whole genome shotgun (WGS) entry which is preliminary data.</text>
</comment>
<feature type="region of interest" description="Disordered" evidence="1">
    <location>
        <begin position="302"/>
        <end position="345"/>
    </location>
</feature>
<evidence type="ECO:0000313" key="2">
    <source>
        <dbReference type="EMBL" id="KAK0624990.1"/>
    </source>
</evidence>
<dbReference type="AlphaFoldDB" id="A0AA39X179"/>
<name>A0AA39X179_9PEZI</name>
<gene>
    <name evidence="2" type="ORF">B0T17DRAFT_654809</name>
</gene>
<organism evidence="2 3">
    <name type="scientific">Bombardia bombarda</name>
    <dbReference type="NCBI Taxonomy" id="252184"/>
    <lineage>
        <taxon>Eukaryota</taxon>
        <taxon>Fungi</taxon>
        <taxon>Dikarya</taxon>
        <taxon>Ascomycota</taxon>
        <taxon>Pezizomycotina</taxon>
        <taxon>Sordariomycetes</taxon>
        <taxon>Sordariomycetidae</taxon>
        <taxon>Sordariales</taxon>
        <taxon>Lasiosphaeriaceae</taxon>
        <taxon>Bombardia</taxon>
    </lineage>
</organism>
<keyword evidence="3" id="KW-1185">Reference proteome</keyword>
<feature type="region of interest" description="Disordered" evidence="1">
    <location>
        <begin position="237"/>
        <end position="280"/>
    </location>
</feature>
<sequence length="345" mass="39404">MTTEQAEEPDSRKNPNLAVYTSRIYYLKQVRHRDDEEIPELIVNPNVARFFRLPLAPCPTPPGGENPSPLDIFELDLRLREICEDPEDYLGAWNEPLRIRMRAMGCRAKLVALGGIPSREYRPSAPEVLHIGMAFDYNEFLECQFWGRELWKWEFFLECRAGRYEKRLAEGVISQSHYLPDPHNPEDMLCVLHDFIDYQRRELANSRNITTLDLEEYPVAIEATQRQIDELTRERGPLVCPPLHFHTRRPQPPQETQREDDVKDQQVGNLPRSCANTKSEQGALALPSAAVVDNPVAVRQSPIAEPPVAEPPVAEPPVAEPPVAEPRPSRLRKRGASPLSTIRSR</sequence>
<reference evidence="2" key="1">
    <citation type="submission" date="2023-06" db="EMBL/GenBank/DDBJ databases">
        <title>Genome-scale phylogeny and comparative genomics of the fungal order Sordariales.</title>
        <authorList>
            <consortium name="Lawrence Berkeley National Laboratory"/>
            <person name="Hensen N."/>
            <person name="Bonometti L."/>
            <person name="Westerberg I."/>
            <person name="Brannstrom I.O."/>
            <person name="Guillou S."/>
            <person name="Cros-Aarteil S."/>
            <person name="Calhoun S."/>
            <person name="Haridas S."/>
            <person name="Kuo A."/>
            <person name="Mondo S."/>
            <person name="Pangilinan J."/>
            <person name="Riley R."/>
            <person name="LaButti K."/>
            <person name="Andreopoulos B."/>
            <person name="Lipzen A."/>
            <person name="Chen C."/>
            <person name="Yanf M."/>
            <person name="Daum C."/>
            <person name="Ng V."/>
            <person name="Clum A."/>
            <person name="Steindorff A."/>
            <person name="Ohm R."/>
            <person name="Martin F."/>
            <person name="Silar P."/>
            <person name="Natvig D."/>
            <person name="Lalanne C."/>
            <person name="Gautier V."/>
            <person name="Ament-velasquez S.L."/>
            <person name="Kruys A."/>
            <person name="Hutchinson M.I."/>
            <person name="Powell A.J."/>
            <person name="Barry K."/>
            <person name="Miller A.N."/>
            <person name="Grigoriev I.V."/>
            <person name="Debuchy R."/>
            <person name="Gladieux P."/>
            <person name="Thoren M.H."/>
            <person name="Johannesson H."/>
        </authorList>
    </citation>
    <scope>NUCLEOTIDE SEQUENCE</scope>
    <source>
        <strain evidence="2">SMH3391-2</strain>
    </source>
</reference>
<protein>
    <submittedName>
        <fullName evidence="2">Uncharacterized protein</fullName>
    </submittedName>
</protein>